<sequence length="125" mass="13051">MNEVVVNVNWIAVIVSAVVAYALGFVWYGLLFGKQWASGLAISPPERMPVLAMSLQAAGTLFFAWLFGIASAEDAHLLAVLVTSAIVALIAAGGLYAQKPGPVVLIEGGYVVAMAIAIFAVQALF</sequence>
<keyword evidence="1" id="KW-0472">Membrane</keyword>
<feature type="transmembrane region" description="Helical" evidence="1">
    <location>
        <begin position="77"/>
        <end position="97"/>
    </location>
</feature>
<feature type="transmembrane region" description="Helical" evidence="1">
    <location>
        <begin position="103"/>
        <end position="124"/>
    </location>
</feature>
<proteinExistence type="predicted"/>
<keyword evidence="3" id="KW-1185">Reference proteome</keyword>
<accession>A0ABS4R3I5</accession>
<feature type="transmembrane region" description="Helical" evidence="1">
    <location>
        <begin position="7"/>
        <end position="30"/>
    </location>
</feature>
<feature type="transmembrane region" description="Helical" evidence="1">
    <location>
        <begin position="50"/>
        <end position="70"/>
    </location>
</feature>
<evidence type="ECO:0000256" key="1">
    <source>
        <dbReference type="SAM" id="Phobius"/>
    </source>
</evidence>
<dbReference type="InterPro" id="IPR013879">
    <property type="entry name" value="DUF1761"/>
</dbReference>
<evidence type="ECO:0008006" key="4">
    <source>
        <dbReference type="Google" id="ProtNLM"/>
    </source>
</evidence>
<evidence type="ECO:0000313" key="3">
    <source>
        <dbReference type="Proteomes" id="UP000730739"/>
    </source>
</evidence>
<protein>
    <recommendedName>
        <fullName evidence="4">DUF1761 domain-containing protein</fullName>
    </recommendedName>
</protein>
<name>A0ABS4R3I5_9HYPH</name>
<reference evidence="2 3" key="1">
    <citation type="submission" date="2021-03" db="EMBL/GenBank/DDBJ databases">
        <title>Genomic Encyclopedia of Type Strains, Phase IV (KMG-IV): sequencing the most valuable type-strain genomes for metagenomic binning, comparative biology and taxonomic classification.</title>
        <authorList>
            <person name="Goeker M."/>
        </authorList>
    </citation>
    <scope>NUCLEOTIDE SEQUENCE [LARGE SCALE GENOMIC DNA]</scope>
    <source>
        <strain evidence="2 3">DSM 13372</strain>
    </source>
</reference>
<keyword evidence="1" id="KW-1133">Transmembrane helix</keyword>
<organism evidence="2 3">
    <name type="scientific">Sinorhizobium kostiense</name>
    <dbReference type="NCBI Taxonomy" id="76747"/>
    <lineage>
        <taxon>Bacteria</taxon>
        <taxon>Pseudomonadati</taxon>
        <taxon>Pseudomonadota</taxon>
        <taxon>Alphaproteobacteria</taxon>
        <taxon>Hyphomicrobiales</taxon>
        <taxon>Rhizobiaceae</taxon>
        <taxon>Sinorhizobium/Ensifer group</taxon>
        <taxon>Sinorhizobium</taxon>
    </lineage>
</organism>
<keyword evidence="1" id="KW-0812">Transmembrane</keyword>
<gene>
    <name evidence="2" type="ORF">J2Z31_003465</name>
</gene>
<dbReference type="Pfam" id="PF08570">
    <property type="entry name" value="DUF1761"/>
    <property type="match status" value="1"/>
</dbReference>
<comment type="caution">
    <text evidence="2">The sequence shown here is derived from an EMBL/GenBank/DDBJ whole genome shotgun (WGS) entry which is preliminary data.</text>
</comment>
<evidence type="ECO:0000313" key="2">
    <source>
        <dbReference type="EMBL" id="MBP2236951.1"/>
    </source>
</evidence>
<dbReference type="EMBL" id="JAGILA010000004">
    <property type="protein sequence ID" value="MBP2236951.1"/>
    <property type="molecule type" value="Genomic_DNA"/>
</dbReference>
<dbReference type="Proteomes" id="UP000730739">
    <property type="component" value="Unassembled WGS sequence"/>
</dbReference>
<dbReference type="RefSeq" id="WP_209602728.1">
    <property type="nucleotide sequence ID" value="NZ_JAGILA010000004.1"/>
</dbReference>